<evidence type="ECO:0000313" key="9">
    <source>
        <dbReference type="EMBL" id="GFS26568.1"/>
    </source>
</evidence>
<feature type="transmembrane region" description="Helical" evidence="8">
    <location>
        <begin position="73"/>
        <end position="94"/>
    </location>
</feature>
<name>A0AAV4JUV6_9GAST</name>
<dbReference type="SUPFAM" id="SSF81338">
    <property type="entry name" value="Aquaporin-like"/>
    <property type="match status" value="1"/>
</dbReference>
<dbReference type="Pfam" id="PF00230">
    <property type="entry name" value="MIP"/>
    <property type="match status" value="1"/>
</dbReference>
<dbReference type="PRINTS" id="PR00783">
    <property type="entry name" value="MINTRINSICP"/>
</dbReference>
<feature type="transmembrane region" description="Helical" evidence="8">
    <location>
        <begin position="162"/>
        <end position="181"/>
    </location>
</feature>
<evidence type="ECO:0000256" key="3">
    <source>
        <dbReference type="ARBA" id="ARBA00022692"/>
    </source>
</evidence>
<protein>
    <submittedName>
        <fullName evidence="9">Aquaporin</fullName>
    </submittedName>
</protein>
<gene>
    <name evidence="9" type="ORF">ElyMa_007058300</name>
</gene>
<keyword evidence="4 8" id="KW-1133">Transmembrane helix</keyword>
<feature type="transmembrane region" description="Helical" evidence="8">
    <location>
        <begin position="40"/>
        <end position="61"/>
    </location>
</feature>
<dbReference type="GO" id="GO:0005886">
    <property type="term" value="C:plasma membrane"/>
    <property type="evidence" value="ECO:0007669"/>
    <property type="project" value="TreeGrafter"/>
</dbReference>
<dbReference type="GO" id="GO:0015250">
    <property type="term" value="F:water channel activity"/>
    <property type="evidence" value="ECO:0007669"/>
    <property type="project" value="TreeGrafter"/>
</dbReference>
<dbReference type="CDD" id="cd00333">
    <property type="entry name" value="MIP"/>
    <property type="match status" value="1"/>
</dbReference>
<keyword evidence="10" id="KW-1185">Reference proteome</keyword>
<evidence type="ECO:0000256" key="7">
    <source>
        <dbReference type="SAM" id="MobiDB-lite"/>
    </source>
</evidence>
<comment type="similarity">
    <text evidence="2 6">Belongs to the MIP/aquaporin (TC 1.A.8) family.</text>
</comment>
<keyword evidence="3 6" id="KW-0812">Transmembrane</keyword>
<keyword evidence="5 8" id="KW-0472">Membrane</keyword>
<feature type="transmembrane region" description="Helical" evidence="8">
    <location>
        <begin position="233"/>
        <end position="254"/>
    </location>
</feature>
<comment type="caution">
    <text evidence="9">The sequence shown here is derived from an EMBL/GenBank/DDBJ whole genome shotgun (WGS) entry which is preliminary data.</text>
</comment>
<evidence type="ECO:0000313" key="10">
    <source>
        <dbReference type="Proteomes" id="UP000762676"/>
    </source>
</evidence>
<evidence type="ECO:0000256" key="8">
    <source>
        <dbReference type="SAM" id="Phobius"/>
    </source>
</evidence>
<accession>A0AAV4JUV6</accession>
<feature type="transmembrane region" description="Helical" evidence="8">
    <location>
        <begin position="115"/>
        <end position="136"/>
    </location>
</feature>
<reference evidence="9 10" key="1">
    <citation type="journal article" date="2021" name="Elife">
        <title>Chloroplast acquisition without the gene transfer in kleptoplastic sea slugs, Plakobranchus ocellatus.</title>
        <authorList>
            <person name="Maeda T."/>
            <person name="Takahashi S."/>
            <person name="Yoshida T."/>
            <person name="Shimamura S."/>
            <person name="Takaki Y."/>
            <person name="Nagai Y."/>
            <person name="Toyoda A."/>
            <person name="Suzuki Y."/>
            <person name="Arimoto A."/>
            <person name="Ishii H."/>
            <person name="Satoh N."/>
            <person name="Nishiyama T."/>
            <person name="Hasebe M."/>
            <person name="Maruyama T."/>
            <person name="Minagawa J."/>
            <person name="Obokata J."/>
            <person name="Shigenobu S."/>
        </authorList>
    </citation>
    <scope>NUCLEOTIDE SEQUENCE [LARGE SCALE GENOMIC DNA]</scope>
</reference>
<evidence type="ECO:0000256" key="6">
    <source>
        <dbReference type="RuleBase" id="RU000477"/>
    </source>
</evidence>
<dbReference type="Gene3D" id="1.20.1080.10">
    <property type="entry name" value="Glycerol uptake facilitator protein"/>
    <property type="match status" value="1"/>
</dbReference>
<evidence type="ECO:0000256" key="4">
    <source>
        <dbReference type="ARBA" id="ARBA00022989"/>
    </source>
</evidence>
<evidence type="ECO:0000256" key="2">
    <source>
        <dbReference type="ARBA" id="ARBA00006175"/>
    </source>
</evidence>
<dbReference type="InterPro" id="IPR034294">
    <property type="entry name" value="Aquaporin_transptr"/>
</dbReference>
<proteinExistence type="inferred from homology"/>
<dbReference type="PANTHER" id="PTHR19139:SF199">
    <property type="entry name" value="MIP17260P"/>
    <property type="match status" value="1"/>
</dbReference>
<dbReference type="EMBL" id="BMAT01014131">
    <property type="protein sequence ID" value="GFS26568.1"/>
    <property type="molecule type" value="Genomic_DNA"/>
</dbReference>
<dbReference type="InterPro" id="IPR000425">
    <property type="entry name" value="MIP"/>
</dbReference>
<keyword evidence="6" id="KW-0813">Transport</keyword>
<comment type="subcellular location">
    <subcellularLocation>
        <location evidence="1">Membrane</location>
        <topology evidence="1">Multi-pass membrane protein</topology>
    </subcellularLocation>
</comment>
<dbReference type="AlphaFoldDB" id="A0AAV4JUV6"/>
<dbReference type="InterPro" id="IPR023271">
    <property type="entry name" value="Aquaporin-like"/>
</dbReference>
<sequence length="314" mass="33773">MSVHSLPNLVKEERDTRISREPRWKTLLHQEKDDLLSVSLWRGAFAEFVGTGLLCVFTIGFGMSPEGGTPPSILQVAIAVGFFLSVLITALANVSGGHVNPCISLAFFINGHCTFVRLLVYSIFQAMGAVAGTGFLKVMAPSGHMGGLGLIQPAPGVTDSQAVWAEAMITFLLTFNTVAMIDTKRKDVQGSIPLQVGLTVAVNIFFANTVSGACMNPARALGPAVVTGKYHRLHIYVLGPLIGAVIGGFLYDVCFSVGKLRSKRWCSPLRYGPFGDPNDDDEDNGSFDVTSDSAPLRNGKKTPIYRDADYESKL</sequence>
<evidence type="ECO:0000256" key="5">
    <source>
        <dbReference type="ARBA" id="ARBA00023136"/>
    </source>
</evidence>
<dbReference type="PANTHER" id="PTHR19139">
    <property type="entry name" value="AQUAPORIN TRANSPORTER"/>
    <property type="match status" value="1"/>
</dbReference>
<feature type="transmembrane region" description="Helical" evidence="8">
    <location>
        <begin position="193"/>
        <end position="213"/>
    </location>
</feature>
<evidence type="ECO:0000256" key="1">
    <source>
        <dbReference type="ARBA" id="ARBA00004141"/>
    </source>
</evidence>
<organism evidence="9 10">
    <name type="scientific">Elysia marginata</name>
    <dbReference type="NCBI Taxonomy" id="1093978"/>
    <lineage>
        <taxon>Eukaryota</taxon>
        <taxon>Metazoa</taxon>
        <taxon>Spiralia</taxon>
        <taxon>Lophotrochozoa</taxon>
        <taxon>Mollusca</taxon>
        <taxon>Gastropoda</taxon>
        <taxon>Heterobranchia</taxon>
        <taxon>Euthyneura</taxon>
        <taxon>Panpulmonata</taxon>
        <taxon>Sacoglossa</taxon>
        <taxon>Placobranchoidea</taxon>
        <taxon>Plakobranchidae</taxon>
        <taxon>Elysia</taxon>
    </lineage>
</organism>
<feature type="region of interest" description="Disordered" evidence="7">
    <location>
        <begin position="275"/>
        <end position="314"/>
    </location>
</feature>
<feature type="compositionally biased region" description="Basic and acidic residues" evidence="7">
    <location>
        <begin position="304"/>
        <end position="314"/>
    </location>
</feature>
<dbReference type="Proteomes" id="UP000762676">
    <property type="component" value="Unassembled WGS sequence"/>
</dbReference>